<gene>
    <name evidence="2" type="ORF">Q3982_08805</name>
</gene>
<evidence type="ECO:0000313" key="2">
    <source>
        <dbReference type="EMBL" id="MDO4842758.1"/>
    </source>
</evidence>
<name>A0AA43U6V2_9ACTN</name>
<feature type="signal peptide" evidence="1">
    <location>
        <begin position="1"/>
        <end position="25"/>
    </location>
</feature>
<dbReference type="Proteomes" id="UP001168575">
    <property type="component" value="Unassembled WGS sequence"/>
</dbReference>
<dbReference type="AlphaFoldDB" id="A0AA43U6V2"/>
<evidence type="ECO:0008006" key="4">
    <source>
        <dbReference type="Google" id="ProtNLM"/>
    </source>
</evidence>
<protein>
    <recommendedName>
        <fullName evidence="4">Lipoprotein</fullName>
    </recommendedName>
</protein>
<evidence type="ECO:0000256" key="1">
    <source>
        <dbReference type="SAM" id="SignalP"/>
    </source>
</evidence>
<evidence type="ECO:0000313" key="3">
    <source>
        <dbReference type="Proteomes" id="UP001168575"/>
    </source>
</evidence>
<dbReference type="EMBL" id="JAUMVS010000295">
    <property type="protein sequence ID" value="MDO4842758.1"/>
    <property type="molecule type" value="Genomic_DNA"/>
</dbReference>
<keyword evidence="3" id="KW-1185">Reference proteome</keyword>
<dbReference type="PROSITE" id="PS51257">
    <property type="entry name" value="PROKAR_LIPOPROTEIN"/>
    <property type="match status" value="1"/>
</dbReference>
<reference evidence="2" key="1">
    <citation type="submission" date="2023-07" db="EMBL/GenBank/DDBJ databases">
        <title>Between Cages and Wild: Unraveling the Impact of Captivity on Animal Microbiomes and Antimicrobial Resistance.</title>
        <authorList>
            <person name="Schmartz G.P."/>
            <person name="Rehner J."/>
            <person name="Schuff M.J."/>
            <person name="Becker S.L."/>
            <person name="Kravczyk M."/>
            <person name="Gurevich A."/>
            <person name="Francke R."/>
            <person name="Mueller R."/>
            <person name="Keller V."/>
            <person name="Keller A."/>
        </authorList>
    </citation>
    <scope>NUCLEOTIDE SEQUENCE</scope>
    <source>
        <strain evidence="2">S12M_St_49</strain>
    </source>
</reference>
<organism evidence="2 3">
    <name type="scientific">Phoenicibacter congonensis</name>
    <dbReference type="NCBI Taxonomy" id="1944646"/>
    <lineage>
        <taxon>Bacteria</taxon>
        <taxon>Bacillati</taxon>
        <taxon>Actinomycetota</taxon>
        <taxon>Coriobacteriia</taxon>
        <taxon>Eggerthellales</taxon>
        <taxon>Eggerthellaceae</taxon>
        <taxon>Phoenicibacter</taxon>
    </lineage>
</organism>
<accession>A0AA43U6V2</accession>
<keyword evidence="1" id="KW-0732">Signal</keyword>
<feature type="chain" id="PRO_5041295639" description="Lipoprotein" evidence="1">
    <location>
        <begin position="26"/>
        <end position="214"/>
    </location>
</feature>
<comment type="caution">
    <text evidence="2">The sequence shown here is derived from an EMBL/GenBank/DDBJ whole genome shotgun (WGS) entry which is preliminary data.</text>
</comment>
<sequence>MRHNTTLICGLTVGAAVLLTACGGAAPDGGQGSAQNMKISTESLGAEATRTADLDWKQSHLFNYAVDQSISSVTVKAWQYEDGKWTKVMQTSNPIDENTGTQGRLSAQFKDNFLNVHFVTKGMEVWTPDQQAETDNVESKINQCSAQDKYVVPSEEEIKGDKEIPLWIWVGAKDGEAATNSKNFRKSKCDEGFAITAQFQKDSLKANTDSGENS</sequence>
<proteinExistence type="predicted"/>